<organism evidence="2 3">
    <name type="scientific">Panicum miliaceum</name>
    <name type="common">Proso millet</name>
    <name type="synonym">Broomcorn millet</name>
    <dbReference type="NCBI Taxonomy" id="4540"/>
    <lineage>
        <taxon>Eukaryota</taxon>
        <taxon>Viridiplantae</taxon>
        <taxon>Streptophyta</taxon>
        <taxon>Embryophyta</taxon>
        <taxon>Tracheophyta</taxon>
        <taxon>Spermatophyta</taxon>
        <taxon>Magnoliopsida</taxon>
        <taxon>Liliopsida</taxon>
        <taxon>Poales</taxon>
        <taxon>Poaceae</taxon>
        <taxon>PACMAD clade</taxon>
        <taxon>Panicoideae</taxon>
        <taxon>Panicodae</taxon>
        <taxon>Paniceae</taxon>
        <taxon>Panicinae</taxon>
        <taxon>Panicum</taxon>
        <taxon>Panicum sect. Panicum</taxon>
    </lineage>
</organism>
<dbReference type="InterPro" id="IPR019734">
    <property type="entry name" value="TPR_rpt"/>
</dbReference>
<sequence>MPILVPLRMKSEFDWAQGAGSSDSQTRLADLEAANDNGGQKPQDIDPIQVDLLLGKAYSDWGHISDAVSVYDKLINEHPEDFRGYLAKAKFFAPEAAKALVDRYAQR</sequence>
<feature type="repeat" description="TPR" evidence="1">
    <location>
        <begin position="48"/>
        <end position="81"/>
    </location>
</feature>
<dbReference type="OrthoDB" id="536368at2759"/>
<dbReference type="STRING" id="4540.A0A3L6TF75"/>
<evidence type="ECO:0000313" key="3">
    <source>
        <dbReference type="Proteomes" id="UP000275267"/>
    </source>
</evidence>
<name>A0A3L6TF75_PANMI</name>
<evidence type="ECO:0000256" key="1">
    <source>
        <dbReference type="PROSITE-ProRule" id="PRU00339"/>
    </source>
</evidence>
<keyword evidence="3" id="KW-1185">Reference proteome</keyword>
<dbReference type="AlphaFoldDB" id="A0A3L6TF75"/>
<dbReference type="Proteomes" id="UP000275267">
    <property type="component" value="Unassembled WGS sequence"/>
</dbReference>
<accession>A0A3L6TF75</accession>
<proteinExistence type="predicted"/>
<reference evidence="3" key="1">
    <citation type="journal article" date="2019" name="Nat. Commun.">
        <title>The genome of broomcorn millet.</title>
        <authorList>
            <person name="Zou C."/>
            <person name="Miki D."/>
            <person name="Li D."/>
            <person name="Tang Q."/>
            <person name="Xiao L."/>
            <person name="Rajput S."/>
            <person name="Deng P."/>
            <person name="Jia W."/>
            <person name="Huang R."/>
            <person name="Zhang M."/>
            <person name="Sun Y."/>
            <person name="Hu J."/>
            <person name="Fu X."/>
            <person name="Schnable P.S."/>
            <person name="Li F."/>
            <person name="Zhang H."/>
            <person name="Feng B."/>
            <person name="Zhu X."/>
            <person name="Liu R."/>
            <person name="Schnable J.C."/>
            <person name="Zhu J.-K."/>
            <person name="Zhang H."/>
        </authorList>
    </citation>
    <scope>NUCLEOTIDE SEQUENCE [LARGE SCALE GENOMIC DNA]</scope>
</reference>
<keyword evidence="1" id="KW-0802">TPR repeat</keyword>
<protein>
    <submittedName>
        <fullName evidence="2">Uncharacterized protein</fullName>
    </submittedName>
</protein>
<dbReference type="EMBL" id="PQIB02000002">
    <property type="protein sequence ID" value="RLN35943.1"/>
    <property type="molecule type" value="Genomic_DNA"/>
</dbReference>
<gene>
    <name evidence="2" type="ORF">C2845_PM03G25450</name>
</gene>
<evidence type="ECO:0000313" key="2">
    <source>
        <dbReference type="EMBL" id="RLN35943.1"/>
    </source>
</evidence>
<comment type="caution">
    <text evidence="2">The sequence shown here is derived from an EMBL/GenBank/DDBJ whole genome shotgun (WGS) entry which is preliminary data.</text>
</comment>
<dbReference type="PROSITE" id="PS50005">
    <property type="entry name" value="TPR"/>
    <property type="match status" value="1"/>
</dbReference>